<accession>A0ABN9FK49</accession>
<dbReference type="Proteomes" id="UP001162483">
    <property type="component" value="Unassembled WGS sequence"/>
</dbReference>
<evidence type="ECO:0000313" key="3">
    <source>
        <dbReference type="Proteomes" id="UP001162483"/>
    </source>
</evidence>
<sequence>MSKHVYFFFVPSVGSALPRSPASCSTRGLTSGRSRTLALSAENALLRGQRWSFTEGLTPTRNPSPAWNAGSTLSKSPA</sequence>
<reference evidence="2" key="1">
    <citation type="submission" date="2023-05" db="EMBL/GenBank/DDBJ databases">
        <authorList>
            <person name="Stuckert A."/>
        </authorList>
    </citation>
    <scope>NUCLEOTIDE SEQUENCE</scope>
</reference>
<name>A0ABN9FK49_9NEOB</name>
<feature type="region of interest" description="Disordered" evidence="1">
    <location>
        <begin position="55"/>
        <end position="78"/>
    </location>
</feature>
<evidence type="ECO:0000313" key="2">
    <source>
        <dbReference type="EMBL" id="CAI9597418.1"/>
    </source>
</evidence>
<proteinExistence type="predicted"/>
<gene>
    <name evidence="2" type="ORF">SPARVUS_LOCUS12253717</name>
</gene>
<evidence type="ECO:0000256" key="1">
    <source>
        <dbReference type="SAM" id="MobiDB-lite"/>
    </source>
</evidence>
<evidence type="ECO:0008006" key="4">
    <source>
        <dbReference type="Google" id="ProtNLM"/>
    </source>
</evidence>
<comment type="caution">
    <text evidence="2">The sequence shown here is derived from an EMBL/GenBank/DDBJ whole genome shotgun (WGS) entry which is preliminary data.</text>
</comment>
<dbReference type="EMBL" id="CATNWA010017027">
    <property type="protein sequence ID" value="CAI9597418.1"/>
    <property type="molecule type" value="Genomic_DNA"/>
</dbReference>
<organism evidence="2 3">
    <name type="scientific">Staurois parvus</name>
    <dbReference type="NCBI Taxonomy" id="386267"/>
    <lineage>
        <taxon>Eukaryota</taxon>
        <taxon>Metazoa</taxon>
        <taxon>Chordata</taxon>
        <taxon>Craniata</taxon>
        <taxon>Vertebrata</taxon>
        <taxon>Euteleostomi</taxon>
        <taxon>Amphibia</taxon>
        <taxon>Batrachia</taxon>
        <taxon>Anura</taxon>
        <taxon>Neobatrachia</taxon>
        <taxon>Ranoidea</taxon>
        <taxon>Ranidae</taxon>
        <taxon>Staurois</taxon>
    </lineage>
</organism>
<keyword evidence="3" id="KW-1185">Reference proteome</keyword>
<protein>
    <recommendedName>
        <fullName evidence="4">Secreted protein</fullName>
    </recommendedName>
</protein>